<sequence length="183" mass="20745">MFSIWGFYCYLQPLFSQTFNMAPANQSRSKVSAIGTPRITSGSGSVAPAPKIAKKKNGVRSYRKLHVEFDASIGEPIGGTCFTFFTAIGTIVNKHAPLNVRKWDDIPQEKIQELIDRVLSMFDVDISKPYVKDWVLWRMKLRFRTFKQEKAKQKAQNAQVMKLMSKLAIGSLDMDLEEVDSTC</sequence>
<dbReference type="Proteomes" id="UP001280121">
    <property type="component" value="Unassembled WGS sequence"/>
</dbReference>
<reference evidence="1" key="1">
    <citation type="journal article" date="2023" name="Plant J.">
        <title>Genome sequences and population genomics provide insights into the demographic history, inbreeding, and mutation load of two 'living fossil' tree species of Dipteronia.</title>
        <authorList>
            <person name="Feng Y."/>
            <person name="Comes H.P."/>
            <person name="Chen J."/>
            <person name="Zhu S."/>
            <person name="Lu R."/>
            <person name="Zhang X."/>
            <person name="Li P."/>
            <person name="Qiu J."/>
            <person name="Olsen K.M."/>
            <person name="Qiu Y."/>
        </authorList>
    </citation>
    <scope>NUCLEOTIDE SEQUENCE</scope>
    <source>
        <strain evidence="1">KIB01</strain>
    </source>
</reference>
<comment type="caution">
    <text evidence="1">The sequence shown here is derived from an EMBL/GenBank/DDBJ whole genome shotgun (WGS) entry which is preliminary data.</text>
</comment>
<protein>
    <submittedName>
        <fullName evidence="1">Uncharacterized protein</fullName>
    </submittedName>
</protein>
<keyword evidence="2" id="KW-1185">Reference proteome</keyword>
<evidence type="ECO:0000313" key="2">
    <source>
        <dbReference type="Proteomes" id="UP001280121"/>
    </source>
</evidence>
<accession>A0AAD9TZA5</accession>
<gene>
    <name evidence="1" type="ORF">Ddye_019659</name>
</gene>
<evidence type="ECO:0000313" key="1">
    <source>
        <dbReference type="EMBL" id="KAK2644464.1"/>
    </source>
</evidence>
<proteinExistence type="predicted"/>
<dbReference type="AlphaFoldDB" id="A0AAD9TZA5"/>
<name>A0AAD9TZA5_9ROSI</name>
<organism evidence="1 2">
    <name type="scientific">Dipteronia dyeriana</name>
    <dbReference type="NCBI Taxonomy" id="168575"/>
    <lineage>
        <taxon>Eukaryota</taxon>
        <taxon>Viridiplantae</taxon>
        <taxon>Streptophyta</taxon>
        <taxon>Embryophyta</taxon>
        <taxon>Tracheophyta</taxon>
        <taxon>Spermatophyta</taxon>
        <taxon>Magnoliopsida</taxon>
        <taxon>eudicotyledons</taxon>
        <taxon>Gunneridae</taxon>
        <taxon>Pentapetalae</taxon>
        <taxon>rosids</taxon>
        <taxon>malvids</taxon>
        <taxon>Sapindales</taxon>
        <taxon>Sapindaceae</taxon>
        <taxon>Hippocastanoideae</taxon>
        <taxon>Acereae</taxon>
        <taxon>Dipteronia</taxon>
    </lineage>
</organism>
<dbReference type="EMBL" id="JANJYI010000006">
    <property type="protein sequence ID" value="KAK2644464.1"/>
    <property type="molecule type" value="Genomic_DNA"/>
</dbReference>